<evidence type="ECO:0000256" key="5">
    <source>
        <dbReference type="ARBA" id="ARBA00022692"/>
    </source>
</evidence>
<dbReference type="GO" id="GO:0060170">
    <property type="term" value="C:ciliary membrane"/>
    <property type="evidence" value="ECO:0007669"/>
    <property type="project" value="TreeGrafter"/>
</dbReference>
<name>A0AAV4DA26_9GAST</name>
<keyword evidence="5" id="KW-0812">Transmembrane</keyword>
<feature type="region of interest" description="Disordered" evidence="11">
    <location>
        <begin position="829"/>
        <end position="892"/>
    </location>
</feature>
<accession>A0AAV4DA26</accession>
<keyword evidence="10" id="KW-0175">Coiled coil</keyword>
<evidence type="ECO:0000256" key="2">
    <source>
        <dbReference type="ARBA" id="ARBA00004162"/>
    </source>
</evidence>
<reference evidence="12 13" key="1">
    <citation type="journal article" date="2021" name="Elife">
        <title>Chloroplast acquisition without the gene transfer in kleptoplastic sea slugs, Plakobranchus ocellatus.</title>
        <authorList>
            <person name="Maeda T."/>
            <person name="Takahashi S."/>
            <person name="Yoshida T."/>
            <person name="Shimamura S."/>
            <person name="Takaki Y."/>
            <person name="Nagai Y."/>
            <person name="Toyoda A."/>
            <person name="Suzuki Y."/>
            <person name="Arimoto A."/>
            <person name="Ishii H."/>
            <person name="Satoh N."/>
            <person name="Nishiyama T."/>
            <person name="Hasebe M."/>
            <person name="Maruyama T."/>
            <person name="Minagawa J."/>
            <person name="Obokata J."/>
            <person name="Shigenobu S."/>
        </authorList>
    </citation>
    <scope>NUCLEOTIDE SEQUENCE [LARGE SCALE GENOMIC DNA]</scope>
</reference>
<evidence type="ECO:0000256" key="1">
    <source>
        <dbReference type="ARBA" id="ARBA00004120"/>
    </source>
</evidence>
<dbReference type="Proteomes" id="UP000735302">
    <property type="component" value="Unassembled WGS sequence"/>
</dbReference>
<keyword evidence="3" id="KW-1003">Cell membrane</keyword>
<evidence type="ECO:0000256" key="8">
    <source>
        <dbReference type="ARBA" id="ARBA00023212"/>
    </source>
</evidence>
<dbReference type="AlphaFoldDB" id="A0AAV4DA26"/>
<feature type="compositionally biased region" description="Basic and acidic residues" evidence="11">
    <location>
        <begin position="1028"/>
        <end position="1038"/>
    </location>
</feature>
<comment type="caution">
    <text evidence="12">The sequence shown here is derived from an EMBL/GenBank/DDBJ whole genome shotgun (WGS) entry which is preliminary data.</text>
</comment>
<gene>
    <name evidence="12" type="ORF">PoB_006749900</name>
</gene>
<sequence>LIAWDDSLIYILSLKDKLQMHREIDNLDILSTIHVDTDIEKEQNETSVQASLLLIQGLRHNGDINKSVEDKVNSSMQSRLKELDIKLEAEYRKDLEAVYMDIEAKNREKKRFLDLIDHEQQTEENELTYKLALEQNTEAEKLRKEYAMQKRTGIKEIQQHFISDAVEMGSLNVEKSEWLMKQHKELQEEIHKKYDNEISLQRMVLEEKLTRRRALALKSESQEDDSTETLNNIASVQLTLLAKLRKVSEDQADEYINQVQSDLINVKDKMNEDKESKQLELAKKLSQAKQKALAEKMNQHASELNKFVSSNKALQSDGPVDPLSYVDGLVSLKSHQRIELCALENELDESHAHELESVRQQGVQKAKDELETLERALIEKVKTEGLSDHVVDKILADHKKMMNEMAERQLVRRQNQDARLKDELARRKREWENRRIIEKKEQQGLREHEGEVVDKLLSSQVALSEQERDRILREHEKQMVMFENSLTLNKLRQKQMLEEKISQRRARQREDLQQKQNAELLKQRKYAENNGEEDDEHTYKKEILLLKKHAEQRITAMQAVDFDMEAQLEEVRVEMAKERALILKDKEERLGALIASLQMDKAREMARIEEQQKAINSLKANLMDDLNARGILSTPECEKILSIHKEEQEHLSHKLDGQRIKQEKMLHQKLQERLSQREKIMMQQQENEMRMLMNSAGNKTNANIRRAILLNKQMVQMEQFRNKMEKEISQSLANTKNNFEIQKQQIFQDQEMKFLAGLVKIGQLSRNELVDVLHMLFPGKTEESILEILSRIYPDETPLTRWEDKTKNPSDHKMERRQSTLANRIYTDQYSNPTPLHRRGSVMTMFPPKGSNTDKKLKKKGSQLQMTSNSNYSLGYDTTGPSENPQISPLTNYEQINGGSYNYLQTRNIPTQNSLRRQSRTSGLGNENFSKQRLEDNEYLLGKKKQLPPNDSAYKNYTERRFDHSGEGDEDSDDNGYRQYRRDSQLKYGTKTSTKLDERHKGPRRQGRINHNGEDEEEEENGSDEDYYTEKDETEQRYTSRRLPPLRNQSEPSAKKKKSKLLKKLAHHDDYDY</sequence>
<evidence type="ECO:0000313" key="12">
    <source>
        <dbReference type="EMBL" id="GFO40994.1"/>
    </source>
</evidence>
<feature type="compositionally biased region" description="Polar residues" evidence="11">
    <location>
        <begin position="879"/>
        <end position="892"/>
    </location>
</feature>
<keyword evidence="8" id="KW-0206">Cytoskeleton</keyword>
<evidence type="ECO:0000256" key="4">
    <source>
        <dbReference type="ARBA" id="ARBA00022490"/>
    </source>
</evidence>
<feature type="non-terminal residue" evidence="12">
    <location>
        <position position="1"/>
    </location>
</feature>
<evidence type="ECO:0000256" key="3">
    <source>
        <dbReference type="ARBA" id="ARBA00022475"/>
    </source>
</evidence>
<evidence type="ECO:0000256" key="9">
    <source>
        <dbReference type="ARBA" id="ARBA00023273"/>
    </source>
</evidence>
<evidence type="ECO:0000256" key="11">
    <source>
        <dbReference type="SAM" id="MobiDB-lite"/>
    </source>
</evidence>
<feature type="compositionally biased region" description="Basic residues" evidence="11">
    <location>
        <begin position="1055"/>
        <end position="1066"/>
    </location>
</feature>
<keyword evidence="6" id="KW-1133">Transmembrane helix</keyword>
<feature type="coiled-coil region" evidence="10">
    <location>
        <begin position="667"/>
        <end position="730"/>
    </location>
</feature>
<evidence type="ECO:0000313" key="13">
    <source>
        <dbReference type="Proteomes" id="UP000735302"/>
    </source>
</evidence>
<dbReference type="Pfam" id="PF12297">
    <property type="entry name" value="EVC2_like"/>
    <property type="match status" value="1"/>
</dbReference>
<proteinExistence type="predicted"/>
<comment type="subcellular location">
    <subcellularLocation>
        <location evidence="2">Cell membrane</location>
        <topology evidence="2">Single-pass membrane protein</topology>
    </subcellularLocation>
    <subcellularLocation>
        <location evidence="1">Cytoplasm</location>
        <location evidence="1">Cytoskeleton</location>
        <location evidence="1">Cilium basal body</location>
    </subcellularLocation>
</comment>
<dbReference type="InterPro" id="IPR026501">
    <property type="entry name" value="Limbin/EVC"/>
</dbReference>
<dbReference type="InterPro" id="IPR022076">
    <property type="entry name" value="Limbin"/>
</dbReference>
<evidence type="ECO:0000256" key="10">
    <source>
        <dbReference type="SAM" id="Coils"/>
    </source>
</evidence>
<dbReference type="EMBL" id="BLXT01007646">
    <property type="protein sequence ID" value="GFO40994.1"/>
    <property type="molecule type" value="Genomic_DNA"/>
</dbReference>
<dbReference type="PANTHER" id="PTHR16795">
    <property type="entry name" value="LIMBIN/ELLIS-VAN CREVELD PROTEIN"/>
    <property type="match status" value="1"/>
</dbReference>
<keyword evidence="9" id="KW-0966">Cell projection</keyword>
<evidence type="ECO:0000256" key="7">
    <source>
        <dbReference type="ARBA" id="ARBA00023136"/>
    </source>
</evidence>
<keyword evidence="13" id="KW-1185">Reference proteome</keyword>
<dbReference type="GO" id="GO:0098797">
    <property type="term" value="C:plasma membrane protein complex"/>
    <property type="evidence" value="ECO:0007669"/>
    <property type="project" value="TreeGrafter"/>
</dbReference>
<feature type="coiled-coil region" evidence="10">
    <location>
        <begin position="363"/>
        <end position="441"/>
    </location>
</feature>
<feature type="compositionally biased region" description="Acidic residues" evidence="11">
    <location>
        <begin position="1014"/>
        <end position="1027"/>
    </location>
</feature>
<feature type="compositionally biased region" description="Polar residues" evidence="11">
    <location>
        <begin position="911"/>
        <end position="929"/>
    </location>
</feature>
<organism evidence="12 13">
    <name type="scientific">Plakobranchus ocellatus</name>
    <dbReference type="NCBI Taxonomy" id="259542"/>
    <lineage>
        <taxon>Eukaryota</taxon>
        <taxon>Metazoa</taxon>
        <taxon>Spiralia</taxon>
        <taxon>Lophotrochozoa</taxon>
        <taxon>Mollusca</taxon>
        <taxon>Gastropoda</taxon>
        <taxon>Heterobranchia</taxon>
        <taxon>Euthyneura</taxon>
        <taxon>Panpulmonata</taxon>
        <taxon>Sacoglossa</taxon>
        <taxon>Placobranchoidea</taxon>
        <taxon>Plakobranchidae</taxon>
        <taxon>Plakobranchus</taxon>
    </lineage>
</organism>
<feature type="region of interest" description="Disordered" evidence="11">
    <location>
        <begin position="960"/>
        <end position="1073"/>
    </location>
</feature>
<dbReference type="GO" id="GO:0007224">
    <property type="term" value="P:smoothened signaling pathway"/>
    <property type="evidence" value="ECO:0007669"/>
    <property type="project" value="InterPro"/>
</dbReference>
<keyword evidence="7" id="KW-0472">Membrane</keyword>
<protein>
    <submittedName>
        <fullName evidence="12">Limbin</fullName>
    </submittedName>
</protein>
<feature type="coiled-coil region" evidence="10">
    <location>
        <begin position="594"/>
        <end position="628"/>
    </location>
</feature>
<evidence type="ECO:0000256" key="6">
    <source>
        <dbReference type="ARBA" id="ARBA00022989"/>
    </source>
</evidence>
<feature type="region of interest" description="Disordered" evidence="11">
    <location>
        <begin position="911"/>
        <end position="933"/>
    </location>
</feature>
<feature type="compositionally biased region" description="Polar residues" evidence="11">
    <location>
        <begin position="862"/>
        <end position="873"/>
    </location>
</feature>
<keyword evidence="4" id="KW-0963">Cytoplasm</keyword>
<dbReference type="PANTHER" id="PTHR16795:SF14">
    <property type="entry name" value="LIMBIN"/>
    <property type="match status" value="1"/>
</dbReference>